<sequence>MRREADSVRQLTSYPTEAGQRRRTKIFPQTEAASTEDHNYYLVIGWENIRPFHLQIRAHYHLLFCLAFPLFNAFSNPIRFLSYP</sequence>
<dbReference type="Proteomes" id="UP000887013">
    <property type="component" value="Unassembled WGS sequence"/>
</dbReference>
<reference evidence="3" key="1">
    <citation type="submission" date="2020-08" db="EMBL/GenBank/DDBJ databases">
        <title>Multicomponent nature underlies the extraordinary mechanical properties of spider dragline silk.</title>
        <authorList>
            <person name="Kono N."/>
            <person name="Nakamura H."/>
            <person name="Mori M."/>
            <person name="Yoshida Y."/>
            <person name="Ohtoshi R."/>
            <person name="Malay A.D."/>
            <person name="Moran D.A.P."/>
            <person name="Tomita M."/>
            <person name="Numata K."/>
            <person name="Arakawa K."/>
        </authorList>
    </citation>
    <scope>NUCLEOTIDE SEQUENCE</scope>
</reference>
<evidence type="ECO:0000256" key="2">
    <source>
        <dbReference type="SAM" id="Phobius"/>
    </source>
</evidence>
<comment type="caution">
    <text evidence="3">The sequence shown here is derived from an EMBL/GenBank/DDBJ whole genome shotgun (WGS) entry which is preliminary data.</text>
</comment>
<name>A0A8X6QXQ2_NEPPI</name>
<dbReference type="EMBL" id="BMAW01039084">
    <property type="protein sequence ID" value="GFU54420.1"/>
    <property type="molecule type" value="Genomic_DNA"/>
</dbReference>
<dbReference type="AlphaFoldDB" id="A0A8X6QXQ2"/>
<gene>
    <name evidence="3" type="ORF">NPIL_17751</name>
</gene>
<evidence type="ECO:0000313" key="3">
    <source>
        <dbReference type="EMBL" id="GFU54420.1"/>
    </source>
</evidence>
<keyword evidence="4" id="KW-1185">Reference proteome</keyword>
<evidence type="ECO:0000313" key="4">
    <source>
        <dbReference type="Proteomes" id="UP000887013"/>
    </source>
</evidence>
<keyword evidence="2" id="KW-1133">Transmembrane helix</keyword>
<keyword evidence="2" id="KW-0472">Membrane</keyword>
<feature type="region of interest" description="Disordered" evidence="1">
    <location>
        <begin position="1"/>
        <end position="22"/>
    </location>
</feature>
<feature type="transmembrane region" description="Helical" evidence="2">
    <location>
        <begin position="60"/>
        <end position="78"/>
    </location>
</feature>
<organism evidence="3 4">
    <name type="scientific">Nephila pilipes</name>
    <name type="common">Giant wood spider</name>
    <name type="synonym">Nephila maculata</name>
    <dbReference type="NCBI Taxonomy" id="299642"/>
    <lineage>
        <taxon>Eukaryota</taxon>
        <taxon>Metazoa</taxon>
        <taxon>Ecdysozoa</taxon>
        <taxon>Arthropoda</taxon>
        <taxon>Chelicerata</taxon>
        <taxon>Arachnida</taxon>
        <taxon>Araneae</taxon>
        <taxon>Araneomorphae</taxon>
        <taxon>Entelegynae</taxon>
        <taxon>Araneoidea</taxon>
        <taxon>Nephilidae</taxon>
        <taxon>Nephila</taxon>
    </lineage>
</organism>
<evidence type="ECO:0000256" key="1">
    <source>
        <dbReference type="SAM" id="MobiDB-lite"/>
    </source>
</evidence>
<accession>A0A8X6QXQ2</accession>
<protein>
    <submittedName>
        <fullName evidence="3">Uncharacterized protein</fullName>
    </submittedName>
</protein>
<keyword evidence="2" id="KW-0812">Transmembrane</keyword>
<proteinExistence type="predicted"/>